<evidence type="ECO:0000313" key="2">
    <source>
        <dbReference type="EMBL" id="KAG0568534.1"/>
    </source>
</evidence>
<organism evidence="2 3">
    <name type="scientific">Ceratodon purpureus</name>
    <name type="common">Fire moss</name>
    <name type="synonym">Dicranum purpureum</name>
    <dbReference type="NCBI Taxonomy" id="3225"/>
    <lineage>
        <taxon>Eukaryota</taxon>
        <taxon>Viridiplantae</taxon>
        <taxon>Streptophyta</taxon>
        <taxon>Embryophyta</taxon>
        <taxon>Bryophyta</taxon>
        <taxon>Bryophytina</taxon>
        <taxon>Bryopsida</taxon>
        <taxon>Dicranidae</taxon>
        <taxon>Pseudoditrichales</taxon>
        <taxon>Ditrichaceae</taxon>
        <taxon>Ceratodon</taxon>
    </lineage>
</organism>
<dbReference type="AlphaFoldDB" id="A0A8T0HE46"/>
<protein>
    <submittedName>
        <fullName evidence="2">Uncharacterized protein</fullName>
    </submittedName>
</protein>
<gene>
    <name evidence="2" type="ORF">KC19_6G026500</name>
</gene>
<feature type="signal peptide" evidence="1">
    <location>
        <begin position="1"/>
        <end position="19"/>
    </location>
</feature>
<keyword evidence="3" id="KW-1185">Reference proteome</keyword>
<sequence>MIRFSTFFLSILIQSHASALKLCASKMHIVSATISITYCNPSNSTAMQTLNSLT</sequence>
<reference evidence="2 3" key="1">
    <citation type="submission" date="2020-06" db="EMBL/GenBank/DDBJ databases">
        <title>WGS assembly of Ceratodon purpureus strain R40.</title>
        <authorList>
            <person name="Carey S.B."/>
            <person name="Jenkins J."/>
            <person name="Shu S."/>
            <person name="Lovell J.T."/>
            <person name="Sreedasyam A."/>
            <person name="Maumus F."/>
            <person name="Tiley G.P."/>
            <person name="Fernandez-Pozo N."/>
            <person name="Barry K."/>
            <person name="Chen C."/>
            <person name="Wang M."/>
            <person name="Lipzen A."/>
            <person name="Daum C."/>
            <person name="Saski C.A."/>
            <person name="Payton A.C."/>
            <person name="Mcbreen J.C."/>
            <person name="Conrad R.E."/>
            <person name="Kollar L.M."/>
            <person name="Olsson S."/>
            <person name="Huttunen S."/>
            <person name="Landis J.B."/>
            <person name="Wickett N.J."/>
            <person name="Johnson M.G."/>
            <person name="Rensing S.A."/>
            <person name="Grimwood J."/>
            <person name="Schmutz J."/>
            <person name="Mcdaniel S.F."/>
        </authorList>
    </citation>
    <scope>NUCLEOTIDE SEQUENCE [LARGE SCALE GENOMIC DNA]</scope>
    <source>
        <strain evidence="2 3">R40</strain>
    </source>
</reference>
<comment type="caution">
    <text evidence="2">The sequence shown here is derived from an EMBL/GenBank/DDBJ whole genome shotgun (WGS) entry which is preliminary data.</text>
</comment>
<dbReference type="Proteomes" id="UP000822688">
    <property type="component" value="Chromosome 6"/>
</dbReference>
<accession>A0A8T0HE46</accession>
<keyword evidence="1" id="KW-0732">Signal</keyword>
<name>A0A8T0HE46_CERPU</name>
<evidence type="ECO:0000256" key="1">
    <source>
        <dbReference type="SAM" id="SignalP"/>
    </source>
</evidence>
<feature type="chain" id="PRO_5035900500" evidence="1">
    <location>
        <begin position="20"/>
        <end position="54"/>
    </location>
</feature>
<dbReference type="EMBL" id="CM026427">
    <property type="protein sequence ID" value="KAG0568534.1"/>
    <property type="molecule type" value="Genomic_DNA"/>
</dbReference>
<proteinExistence type="predicted"/>
<evidence type="ECO:0000313" key="3">
    <source>
        <dbReference type="Proteomes" id="UP000822688"/>
    </source>
</evidence>